<evidence type="ECO:0000256" key="1">
    <source>
        <dbReference type="ARBA" id="ARBA00023125"/>
    </source>
</evidence>
<dbReference type="InterPro" id="IPR039424">
    <property type="entry name" value="SBP_5"/>
</dbReference>
<dbReference type="Gene3D" id="3.10.105.10">
    <property type="entry name" value="Dipeptide-binding Protein, Domain 3"/>
    <property type="match status" value="1"/>
</dbReference>
<dbReference type="AlphaFoldDB" id="Q396E5"/>
<feature type="domain" description="Transcriptional regulator SgrR N-terminal HTH" evidence="3">
    <location>
        <begin position="2"/>
        <end position="106"/>
    </location>
</feature>
<dbReference type="GeneID" id="45099512"/>
<evidence type="ECO:0000259" key="3">
    <source>
        <dbReference type="Pfam" id="PF12793"/>
    </source>
</evidence>
<sequence>MRLIDQFHRLGEFLDEQGGQPGLPALARALNCTERNVRSLLRKMEAQGWLRWEAARGRGHFSKLTMLVAPQHAVLDRLSCLLADGELEQAFASLGDEQRQQLLKRLPDFLGIHPAGSHGHRLRIPLYRAVDELDPYRVISRLEAHLVRQIFSRLTEFDRHTQRVRPALAHHWEPEEAGRVWHFWLRPNVRFHDGRLLEPEDVRYTLLRMRDEPSHFQRLYRHLLDVEIGEGRRIVCRLGDVDHLWPQRVAAANASIVPRRRNADFARMPVGTGPFRLTRHSDYRITLSAFGDHYRERALLDELDLWFLPSAEQPDGFDLRFGYSASHAPEEKGIVRVQAGCTYLVCNATREAFRERADRLALADWLAPARLFGHDDPARRPAAGLLPAWRHRVATPAAEPFVPQYTELTLVTGQTDDERGLARAIEARLRDANIRLSVLALPYAELIRRDWRDSADLMLGSEILHDDEDFGCFEWFGADSMFRQWMSEHAALELDRRLHAVQAQADPRARMADYEVIGKELVDAAWLIPISHEHQHVELASHVAGVDEAAPLGFVSFAELWVR</sequence>
<evidence type="ECO:0000313" key="4">
    <source>
        <dbReference type="EMBL" id="ABB11666.1"/>
    </source>
</evidence>
<dbReference type="CDD" id="cd08507">
    <property type="entry name" value="PBP2_SgrR_like"/>
    <property type="match status" value="1"/>
</dbReference>
<evidence type="ECO:0000259" key="2">
    <source>
        <dbReference type="Pfam" id="PF00496"/>
    </source>
</evidence>
<dbReference type="HOGENOM" id="CLU_017028_12_4_4"/>
<dbReference type="Gene3D" id="3.40.190.10">
    <property type="entry name" value="Periplasmic binding protein-like II"/>
    <property type="match status" value="2"/>
</dbReference>
<dbReference type="InterPro" id="IPR025370">
    <property type="entry name" value="SgrR_HTH_N"/>
</dbReference>
<dbReference type="PANTHER" id="PTHR30290:SF72">
    <property type="entry name" value="HTH-TYPE TRANSCRIPTIONAL REGULATOR SGRR"/>
    <property type="match status" value="1"/>
</dbReference>
<dbReference type="SUPFAM" id="SSF46785">
    <property type="entry name" value="Winged helix' DNA-binding domain"/>
    <property type="match status" value="1"/>
</dbReference>
<dbReference type="EMBL" id="CP000152">
    <property type="protein sequence ID" value="ABB11666.1"/>
    <property type="molecule type" value="Genomic_DNA"/>
</dbReference>
<dbReference type="Proteomes" id="UP000002705">
    <property type="component" value="Chromosome 2"/>
</dbReference>
<dbReference type="GO" id="GO:0015833">
    <property type="term" value="P:peptide transport"/>
    <property type="evidence" value="ECO:0007669"/>
    <property type="project" value="TreeGrafter"/>
</dbReference>
<protein>
    <submittedName>
        <fullName evidence="4">Extracellular solute-binding protein, family 5</fullName>
    </submittedName>
</protein>
<dbReference type="SUPFAM" id="SSF53850">
    <property type="entry name" value="Periplasmic binding protein-like II"/>
    <property type="match status" value="1"/>
</dbReference>
<dbReference type="InterPro" id="IPR036388">
    <property type="entry name" value="WH-like_DNA-bd_sf"/>
</dbReference>
<keyword evidence="1" id="KW-0238">DNA-binding</keyword>
<dbReference type="GO" id="GO:0003677">
    <property type="term" value="F:DNA binding"/>
    <property type="evidence" value="ECO:0007669"/>
    <property type="project" value="UniProtKB-KW"/>
</dbReference>
<dbReference type="InterPro" id="IPR036390">
    <property type="entry name" value="WH_DNA-bd_sf"/>
</dbReference>
<keyword evidence="5" id="KW-1185">Reference proteome</keyword>
<dbReference type="PATRIC" id="fig|482957.22.peg.5259"/>
<dbReference type="Pfam" id="PF12793">
    <property type="entry name" value="SgrR_N"/>
    <property type="match status" value="1"/>
</dbReference>
<accession>Q396E5</accession>
<dbReference type="KEGG" id="bur:Bcep18194_B1552"/>
<dbReference type="Pfam" id="PF00496">
    <property type="entry name" value="SBP_bac_5"/>
    <property type="match status" value="1"/>
</dbReference>
<evidence type="ECO:0000313" key="5">
    <source>
        <dbReference type="Proteomes" id="UP000002705"/>
    </source>
</evidence>
<name>Q396E5_BURL3</name>
<dbReference type="RefSeq" id="WP_011355155.1">
    <property type="nucleotide sequence ID" value="NC_007511.1"/>
</dbReference>
<reference evidence="4" key="1">
    <citation type="submission" date="2005-10" db="EMBL/GenBank/DDBJ databases">
        <title>Complete sequence of chromosome 2 of Burkholderia sp. 383.</title>
        <authorList>
            <consortium name="US DOE Joint Genome Institute"/>
            <person name="Copeland A."/>
            <person name="Lucas S."/>
            <person name="Lapidus A."/>
            <person name="Barry K."/>
            <person name="Detter J.C."/>
            <person name="Glavina T."/>
            <person name="Hammon N."/>
            <person name="Israni S."/>
            <person name="Pitluck S."/>
            <person name="Chain P."/>
            <person name="Malfatti S."/>
            <person name="Shin M."/>
            <person name="Vergez L."/>
            <person name="Schmutz J."/>
            <person name="Larimer F."/>
            <person name="Land M."/>
            <person name="Kyrpides N."/>
            <person name="Lykidis A."/>
            <person name="Richardson P."/>
        </authorList>
    </citation>
    <scope>NUCLEOTIDE SEQUENCE [LARGE SCALE GENOMIC DNA]</scope>
    <source>
        <strain evidence="4">383</strain>
    </source>
</reference>
<proteinExistence type="predicted"/>
<dbReference type="InterPro" id="IPR000914">
    <property type="entry name" value="SBP_5_dom"/>
</dbReference>
<gene>
    <name evidence="4" type="ordered locus">Bcep18194_B1552</name>
</gene>
<dbReference type="Gene3D" id="1.10.10.10">
    <property type="entry name" value="Winged helix-like DNA-binding domain superfamily/Winged helix DNA-binding domain"/>
    <property type="match status" value="1"/>
</dbReference>
<feature type="domain" description="Solute-binding protein family 5" evidence="2">
    <location>
        <begin position="164"/>
        <end position="312"/>
    </location>
</feature>
<dbReference type="GO" id="GO:1904680">
    <property type="term" value="F:peptide transmembrane transporter activity"/>
    <property type="evidence" value="ECO:0007669"/>
    <property type="project" value="TreeGrafter"/>
</dbReference>
<organism evidence="4 5">
    <name type="scientific">Burkholderia lata (strain ATCC 17760 / DSM 23089 / LMG 22485 / NCIMB 9086 / R18194 / 383)</name>
    <dbReference type="NCBI Taxonomy" id="482957"/>
    <lineage>
        <taxon>Bacteria</taxon>
        <taxon>Pseudomonadati</taxon>
        <taxon>Pseudomonadota</taxon>
        <taxon>Betaproteobacteria</taxon>
        <taxon>Burkholderiales</taxon>
        <taxon>Burkholderiaceae</taxon>
        <taxon>Burkholderia</taxon>
        <taxon>Burkholderia cepacia complex</taxon>
    </lineage>
</organism>
<dbReference type="PANTHER" id="PTHR30290">
    <property type="entry name" value="PERIPLASMIC BINDING COMPONENT OF ABC TRANSPORTER"/>
    <property type="match status" value="1"/>
</dbReference>